<keyword evidence="3" id="KW-0813">Transport</keyword>
<keyword evidence="10" id="KW-0472">Membrane</keyword>
<feature type="compositionally biased region" description="Basic and acidic residues" evidence="12">
    <location>
        <begin position="1"/>
        <end position="12"/>
    </location>
</feature>
<keyword evidence="14" id="KW-1185">Reference proteome</keyword>
<evidence type="ECO:0000256" key="2">
    <source>
        <dbReference type="ARBA" id="ARBA00004651"/>
    </source>
</evidence>
<keyword evidence="5" id="KW-0812">Transmembrane</keyword>
<accession>A0A182FRR7</accession>
<dbReference type="Proteomes" id="UP000069272">
    <property type="component" value="Chromosome 2R"/>
</dbReference>
<evidence type="ECO:0000256" key="3">
    <source>
        <dbReference type="ARBA" id="ARBA00022448"/>
    </source>
</evidence>
<keyword evidence="11" id="KW-0407">Ion channel</keyword>
<dbReference type="GO" id="GO:0005886">
    <property type="term" value="C:plasma membrane"/>
    <property type="evidence" value="ECO:0007669"/>
    <property type="project" value="UniProtKB-SubCell"/>
</dbReference>
<dbReference type="GO" id="GO:0034220">
    <property type="term" value="P:monoatomic ion transmembrane transport"/>
    <property type="evidence" value="ECO:0007669"/>
    <property type="project" value="UniProtKB-KW"/>
</dbReference>
<keyword evidence="8" id="KW-1133">Transmembrane helix</keyword>
<evidence type="ECO:0000256" key="11">
    <source>
        <dbReference type="ARBA" id="ARBA00023303"/>
    </source>
</evidence>
<keyword evidence="6" id="KW-0303">Gap junction</keyword>
<evidence type="ECO:0000313" key="14">
    <source>
        <dbReference type="Proteomes" id="UP000069272"/>
    </source>
</evidence>
<keyword evidence="7" id="KW-0965">Cell junction</keyword>
<dbReference type="EnsemblMetazoa" id="AALB009243-RA">
    <property type="protein sequence ID" value="AALB009243-PA"/>
    <property type="gene ID" value="AALB009243"/>
</dbReference>
<dbReference type="AlphaFoldDB" id="A0A182FRR7"/>
<dbReference type="STRING" id="7167.A0A182FRR7"/>
<evidence type="ECO:0000256" key="6">
    <source>
        <dbReference type="ARBA" id="ARBA00022868"/>
    </source>
</evidence>
<dbReference type="VEuPathDB" id="VectorBase:AALB20_032941"/>
<keyword evidence="9" id="KW-0406">Ion transport</keyword>
<name>A0A182FRR7_ANOAL</name>
<evidence type="ECO:0000256" key="4">
    <source>
        <dbReference type="ARBA" id="ARBA00022475"/>
    </source>
</evidence>
<sequence>MATEVREQEQTRQPRIHRPLVGSVASTTHHRSSSSSSQCGKTVPAIAEQEPATGGIVASSKPVGQKRKKQKQSSSSQQVAASEQDAARCRIRTQCHCMLGGCSDRGACSCPSLIRGGVPEEARVHFRLARAYAVFPCGVHYTQAHTQSTFPQYTEAKDQEIEPRTSKQPLPQIDALGTRGSYGVRPRHRALWICDIPEDVLNTYCWIHSTYTVVDAFMKKQGQEVPFPGVDNSQRSGALTIRHTKYYQWVAFTLFFQSALCRKRAES</sequence>
<dbReference type="Pfam" id="PF00876">
    <property type="entry name" value="Innexin"/>
    <property type="match status" value="1"/>
</dbReference>
<reference evidence="13" key="2">
    <citation type="submission" date="2022-08" db="UniProtKB">
        <authorList>
            <consortium name="EnsemblMetazoa"/>
        </authorList>
    </citation>
    <scope>IDENTIFICATION</scope>
    <source>
        <strain evidence="13">STECLA/ALBI9_A</strain>
    </source>
</reference>
<feature type="region of interest" description="Disordered" evidence="12">
    <location>
        <begin position="1"/>
        <end position="83"/>
    </location>
</feature>
<evidence type="ECO:0000256" key="8">
    <source>
        <dbReference type="ARBA" id="ARBA00022989"/>
    </source>
</evidence>
<reference evidence="13 14" key="1">
    <citation type="journal article" date="2017" name="G3 (Bethesda)">
        <title>The Physical Genome Mapping of Anopheles albimanus Corrected Scaffold Misassemblies and Identified Interarm Rearrangements in Genus Anopheles.</title>
        <authorList>
            <person name="Artemov G.N."/>
            <person name="Peery A.N."/>
            <person name="Jiang X."/>
            <person name="Tu Z."/>
            <person name="Stegniy V.N."/>
            <person name="Sharakhova M.V."/>
            <person name="Sharakhov I.V."/>
        </authorList>
    </citation>
    <scope>NUCLEOTIDE SEQUENCE [LARGE SCALE GENOMIC DNA]</scope>
    <source>
        <strain evidence="13 14">ALBI9_A</strain>
    </source>
</reference>
<organism evidence="13 14">
    <name type="scientific">Anopheles albimanus</name>
    <name type="common">New world malaria mosquito</name>
    <dbReference type="NCBI Taxonomy" id="7167"/>
    <lineage>
        <taxon>Eukaryota</taxon>
        <taxon>Metazoa</taxon>
        <taxon>Ecdysozoa</taxon>
        <taxon>Arthropoda</taxon>
        <taxon>Hexapoda</taxon>
        <taxon>Insecta</taxon>
        <taxon>Pterygota</taxon>
        <taxon>Neoptera</taxon>
        <taxon>Endopterygota</taxon>
        <taxon>Diptera</taxon>
        <taxon>Nematocera</taxon>
        <taxon>Culicoidea</taxon>
        <taxon>Culicidae</taxon>
        <taxon>Anophelinae</taxon>
        <taxon>Anopheles</taxon>
    </lineage>
</organism>
<evidence type="ECO:0000256" key="7">
    <source>
        <dbReference type="ARBA" id="ARBA00022949"/>
    </source>
</evidence>
<proteinExistence type="predicted"/>
<dbReference type="InterPro" id="IPR000990">
    <property type="entry name" value="Innexin"/>
</dbReference>
<keyword evidence="4" id="KW-1003">Cell membrane</keyword>
<dbReference type="VEuPathDB" id="VectorBase:AALB009243"/>
<protein>
    <submittedName>
        <fullName evidence="13">Uncharacterized protein</fullName>
    </submittedName>
</protein>
<comment type="subcellular location">
    <subcellularLocation>
        <location evidence="1">Cell junction</location>
        <location evidence="1">Gap junction</location>
    </subcellularLocation>
    <subcellularLocation>
        <location evidence="2">Cell membrane</location>
        <topology evidence="2">Multi-pass membrane protein</topology>
    </subcellularLocation>
</comment>
<evidence type="ECO:0000256" key="9">
    <source>
        <dbReference type="ARBA" id="ARBA00023065"/>
    </source>
</evidence>
<evidence type="ECO:0000256" key="12">
    <source>
        <dbReference type="SAM" id="MobiDB-lite"/>
    </source>
</evidence>
<evidence type="ECO:0000313" key="13">
    <source>
        <dbReference type="EnsemblMetazoa" id="AALB009243-PA"/>
    </source>
</evidence>
<evidence type="ECO:0000256" key="5">
    <source>
        <dbReference type="ARBA" id="ARBA00022692"/>
    </source>
</evidence>
<evidence type="ECO:0000256" key="10">
    <source>
        <dbReference type="ARBA" id="ARBA00023136"/>
    </source>
</evidence>
<evidence type="ECO:0000256" key="1">
    <source>
        <dbReference type="ARBA" id="ARBA00004610"/>
    </source>
</evidence>
<dbReference type="GO" id="GO:0005921">
    <property type="term" value="C:gap junction"/>
    <property type="evidence" value="ECO:0007669"/>
    <property type="project" value="UniProtKB-SubCell"/>
</dbReference>